<name>A0A811LLT6_9BILA</name>
<evidence type="ECO:0000256" key="1">
    <source>
        <dbReference type="ARBA" id="ARBA00004613"/>
    </source>
</evidence>
<dbReference type="Gene3D" id="2.60.40.3330">
    <property type="match status" value="1"/>
</dbReference>
<accession>A0A811LLT6</accession>
<evidence type="ECO:0000256" key="3">
    <source>
        <dbReference type="ARBA" id="ARBA00022525"/>
    </source>
</evidence>
<dbReference type="EMBL" id="CAJFCW020000006">
    <property type="protein sequence ID" value="CAG9127834.1"/>
    <property type="molecule type" value="Genomic_DNA"/>
</dbReference>
<dbReference type="GO" id="GO:0005576">
    <property type="term" value="C:extracellular region"/>
    <property type="evidence" value="ECO:0007669"/>
    <property type="project" value="UniProtKB-SubCell"/>
</dbReference>
<proteinExistence type="inferred from homology"/>
<keyword evidence="3" id="KW-0964">Secreted</keyword>
<dbReference type="InterPro" id="IPR038479">
    <property type="entry name" value="Transthyretin-like_sf"/>
</dbReference>
<dbReference type="Proteomes" id="UP000783686">
    <property type="component" value="Unassembled WGS sequence"/>
</dbReference>
<evidence type="ECO:0000256" key="4">
    <source>
        <dbReference type="ARBA" id="ARBA00022729"/>
    </source>
</evidence>
<dbReference type="Proteomes" id="UP000614601">
    <property type="component" value="Unassembled WGS sequence"/>
</dbReference>
<evidence type="ECO:0000313" key="6">
    <source>
        <dbReference type="EMBL" id="CAD5230597.1"/>
    </source>
</evidence>
<comment type="subcellular location">
    <subcellularLocation>
        <location evidence="1">Secreted</location>
    </subcellularLocation>
</comment>
<dbReference type="AlphaFoldDB" id="A0A811LLT6"/>
<evidence type="ECO:0000256" key="2">
    <source>
        <dbReference type="ARBA" id="ARBA00010112"/>
    </source>
</evidence>
<evidence type="ECO:0000256" key="5">
    <source>
        <dbReference type="SAM" id="SignalP"/>
    </source>
</evidence>
<reference evidence="6" key="1">
    <citation type="submission" date="2020-09" db="EMBL/GenBank/DDBJ databases">
        <authorList>
            <person name="Kikuchi T."/>
        </authorList>
    </citation>
    <scope>NUCLEOTIDE SEQUENCE</scope>
    <source>
        <strain evidence="6">SH1</strain>
    </source>
</reference>
<comment type="caution">
    <text evidence="6">The sequence shown here is derived from an EMBL/GenBank/DDBJ whole genome shotgun (WGS) entry which is preliminary data.</text>
</comment>
<dbReference type="GO" id="GO:0009986">
    <property type="term" value="C:cell surface"/>
    <property type="evidence" value="ECO:0007669"/>
    <property type="project" value="InterPro"/>
</dbReference>
<dbReference type="OrthoDB" id="5826894at2759"/>
<feature type="signal peptide" evidence="5">
    <location>
        <begin position="1"/>
        <end position="16"/>
    </location>
</feature>
<protein>
    <submittedName>
        <fullName evidence="6">Uncharacterized protein</fullName>
    </submittedName>
</protein>
<sequence>MFKIFVLCFVVVAVSAQERGIKKSKRVAYAGKLTCDGGGLHTIDPVEVRLYEKHFGKHAVVNKDRLLSSVKASPDGQYQIGGIGKYIVDLHTYLEVYHTCGGACRKIELTSEKNVSSVELLNKGSDCKQA</sequence>
<dbReference type="Pfam" id="PF01060">
    <property type="entry name" value="TTR-52"/>
    <property type="match status" value="1"/>
</dbReference>
<keyword evidence="7" id="KW-1185">Reference proteome</keyword>
<feature type="chain" id="PRO_5035595667" evidence="5">
    <location>
        <begin position="17"/>
        <end position="130"/>
    </location>
</feature>
<keyword evidence="4 5" id="KW-0732">Signal</keyword>
<organism evidence="6 7">
    <name type="scientific">Bursaphelenchus okinawaensis</name>
    <dbReference type="NCBI Taxonomy" id="465554"/>
    <lineage>
        <taxon>Eukaryota</taxon>
        <taxon>Metazoa</taxon>
        <taxon>Ecdysozoa</taxon>
        <taxon>Nematoda</taxon>
        <taxon>Chromadorea</taxon>
        <taxon>Rhabditida</taxon>
        <taxon>Tylenchina</taxon>
        <taxon>Tylenchomorpha</taxon>
        <taxon>Aphelenchoidea</taxon>
        <taxon>Aphelenchoididae</taxon>
        <taxon>Bursaphelenchus</taxon>
    </lineage>
</organism>
<dbReference type="InterPro" id="IPR001534">
    <property type="entry name" value="Transthyretin-like"/>
</dbReference>
<evidence type="ECO:0000313" key="7">
    <source>
        <dbReference type="Proteomes" id="UP000614601"/>
    </source>
</evidence>
<comment type="similarity">
    <text evidence="2">Belongs to the nematode transthyretin-like family.</text>
</comment>
<gene>
    <name evidence="6" type="ORF">BOKJ2_LOCUS14215</name>
</gene>
<dbReference type="EMBL" id="CAJFDH010000006">
    <property type="protein sequence ID" value="CAD5230597.1"/>
    <property type="molecule type" value="Genomic_DNA"/>
</dbReference>